<proteinExistence type="predicted"/>
<evidence type="ECO:0000256" key="2">
    <source>
        <dbReference type="ARBA" id="ARBA00022737"/>
    </source>
</evidence>
<reference evidence="8 9" key="2">
    <citation type="submission" date="2018-10" db="EMBL/GenBank/DDBJ databases">
        <authorList>
            <consortium name="Pathogen Informatics"/>
        </authorList>
    </citation>
    <scope>NUCLEOTIDE SEQUENCE [LARGE SCALE GENOMIC DNA]</scope>
</reference>
<dbReference type="OrthoDB" id="5790173at2759"/>
<sequence>MMIYVSFSTISDGILTTCNHAFCKSCQPCPSLTSITKQYLNLAKCFKVDCNALSVPKEMQFFESQAVCDSQFRPFDINSPSTSDTPVFLVPQLAPQAKRPKLSRSTSLCRFGKTEVSSRREKVSVKTPLETIDETSETSTGSLDITIPGVTKNKTYSEIAAQCEEYDIVSELNTIANGLLVKEMKTPIEVLIQCLPWIPDYVGLTASEICDAIQQRKDLKEKPVIYESKGVQTSEEKSLIANEFVVSNPILKPETSNCLRFGINTNQTPGREDNLTDVAGLSDTDNREEADSDATVPMYIDEQSRLSEVDHVEQSDKENDGPVKGEEPKCEPEIKQSFQQNFFCADENARDGYEDGCGNVSFARDVVVDSLDGPPSSEASNATVNAKEDSVKPSTSNGNSNAAFDYRLMVSGSIQCNCLSVLHKFFEIFRCATLWKDFDDQCTHLVILNSEPLEGRLCTKRSVKYAWAVAKSIPVISREWLEDSVTGKSILPIESYEIVGDVYCDPQSNSSLRSRTSPGSLFSGLHLCFPSAYFKDSEVARDLLMDMAESAGSDCSQDVWDVYYPEDAQKCFIIFGVGCRDRDAARRFEDDLKVKVLMAEWILDCLTQFSLFDTQIVECVVQFKEDLLVVCGQKTKCPGPGFYERAEGAGQGFKCFCELESFAAQGSLALKFNHENVVVFLKKQKEN</sequence>
<keyword evidence="2" id="KW-0677">Repeat</keyword>
<dbReference type="PROSITE" id="PS50172">
    <property type="entry name" value="BRCT"/>
    <property type="match status" value="2"/>
</dbReference>
<dbReference type="AlphaFoldDB" id="A0A0N4UST1"/>
<feature type="compositionally biased region" description="Basic and acidic residues" evidence="6">
    <location>
        <begin position="302"/>
        <end position="331"/>
    </location>
</feature>
<feature type="region of interest" description="Disordered" evidence="6">
    <location>
        <begin position="371"/>
        <end position="397"/>
    </location>
</feature>
<keyword evidence="9" id="KW-1185">Reference proteome</keyword>
<evidence type="ECO:0000256" key="3">
    <source>
        <dbReference type="ARBA" id="ARBA00022763"/>
    </source>
</evidence>
<evidence type="ECO:0000313" key="8">
    <source>
        <dbReference type="EMBL" id="VDD85003.1"/>
    </source>
</evidence>
<dbReference type="WBParaSite" id="EVEC_0000020901-mRNA-1">
    <property type="protein sequence ID" value="EVEC_0000020901-mRNA-1"/>
    <property type="gene ID" value="EVEC_0000020901"/>
</dbReference>
<organism evidence="10">
    <name type="scientific">Enterobius vermicularis</name>
    <name type="common">Human pinworm</name>
    <dbReference type="NCBI Taxonomy" id="51028"/>
    <lineage>
        <taxon>Eukaryota</taxon>
        <taxon>Metazoa</taxon>
        <taxon>Ecdysozoa</taxon>
        <taxon>Nematoda</taxon>
        <taxon>Chromadorea</taxon>
        <taxon>Rhabditida</taxon>
        <taxon>Spirurina</taxon>
        <taxon>Oxyuridomorpha</taxon>
        <taxon>Oxyuroidea</taxon>
        <taxon>Oxyuridae</taxon>
        <taxon>Enterobius</taxon>
    </lineage>
</organism>
<gene>
    <name evidence="8" type="ORF">EVEC_LOCUS146</name>
</gene>
<evidence type="ECO:0000313" key="9">
    <source>
        <dbReference type="Proteomes" id="UP000274131"/>
    </source>
</evidence>
<evidence type="ECO:0000256" key="1">
    <source>
        <dbReference type="ARBA" id="ARBA00004123"/>
    </source>
</evidence>
<keyword evidence="3" id="KW-0227">DNA damage</keyword>
<dbReference type="SUPFAM" id="SSF52113">
    <property type="entry name" value="BRCT domain"/>
    <property type="match status" value="1"/>
</dbReference>
<name>A0A0N4UST1_ENTVE</name>
<feature type="region of interest" description="Disordered" evidence="6">
    <location>
        <begin position="265"/>
        <end position="331"/>
    </location>
</feature>
<evidence type="ECO:0000256" key="4">
    <source>
        <dbReference type="ARBA" id="ARBA00023204"/>
    </source>
</evidence>
<dbReference type="Gene3D" id="3.40.50.10190">
    <property type="entry name" value="BRCT domain"/>
    <property type="match status" value="2"/>
</dbReference>
<dbReference type="GO" id="GO:0031436">
    <property type="term" value="C:BRCA1-BARD1 complex"/>
    <property type="evidence" value="ECO:0007669"/>
    <property type="project" value="TreeGrafter"/>
</dbReference>
<evidence type="ECO:0000313" key="10">
    <source>
        <dbReference type="WBParaSite" id="EVEC_0000020901-mRNA-1"/>
    </source>
</evidence>
<keyword evidence="4" id="KW-0234">DNA repair</keyword>
<reference evidence="10" key="1">
    <citation type="submission" date="2017-02" db="UniProtKB">
        <authorList>
            <consortium name="WormBaseParasite"/>
        </authorList>
    </citation>
    <scope>IDENTIFICATION</scope>
</reference>
<feature type="domain" description="BRCT" evidence="7">
    <location>
        <begin position="517"/>
        <end position="606"/>
    </location>
</feature>
<dbReference type="InterPro" id="IPR031099">
    <property type="entry name" value="BRCA1-associated"/>
</dbReference>
<dbReference type="PANTHER" id="PTHR13763:SF0">
    <property type="entry name" value="BREAST CANCER TYPE 1 SUSCEPTIBILITY PROTEIN"/>
    <property type="match status" value="1"/>
</dbReference>
<accession>A0A0N4UST1</accession>
<dbReference type="GO" id="GO:0000724">
    <property type="term" value="P:double-strand break repair via homologous recombination"/>
    <property type="evidence" value="ECO:0007669"/>
    <property type="project" value="TreeGrafter"/>
</dbReference>
<dbReference type="SMART" id="SM00292">
    <property type="entry name" value="BRCT"/>
    <property type="match status" value="2"/>
</dbReference>
<dbReference type="GO" id="GO:0004842">
    <property type="term" value="F:ubiquitin-protein transferase activity"/>
    <property type="evidence" value="ECO:0007669"/>
    <property type="project" value="TreeGrafter"/>
</dbReference>
<evidence type="ECO:0000259" key="7">
    <source>
        <dbReference type="PROSITE" id="PS50172"/>
    </source>
</evidence>
<dbReference type="STRING" id="51028.A0A0N4UST1"/>
<dbReference type="PANTHER" id="PTHR13763">
    <property type="entry name" value="BREAST CANCER TYPE 1 SUSCEPTIBILITY PROTEIN BRCA1"/>
    <property type="match status" value="1"/>
</dbReference>
<dbReference type="InterPro" id="IPR001357">
    <property type="entry name" value="BRCT_dom"/>
</dbReference>
<evidence type="ECO:0000256" key="6">
    <source>
        <dbReference type="SAM" id="MobiDB-lite"/>
    </source>
</evidence>
<evidence type="ECO:0000256" key="5">
    <source>
        <dbReference type="ARBA" id="ARBA00023242"/>
    </source>
</evidence>
<keyword evidence="5" id="KW-0539">Nucleus</keyword>
<dbReference type="GO" id="GO:0045944">
    <property type="term" value="P:positive regulation of transcription by RNA polymerase II"/>
    <property type="evidence" value="ECO:0007669"/>
    <property type="project" value="TreeGrafter"/>
</dbReference>
<dbReference type="Proteomes" id="UP000274131">
    <property type="component" value="Unassembled WGS sequence"/>
</dbReference>
<dbReference type="InterPro" id="IPR036420">
    <property type="entry name" value="BRCT_dom_sf"/>
</dbReference>
<dbReference type="EMBL" id="UXUI01000093">
    <property type="protein sequence ID" value="VDD85003.1"/>
    <property type="molecule type" value="Genomic_DNA"/>
</dbReference>
<comment type="subcellular location">
    <subcellularLocation>
        <location evidence="1">Nucleus</location>
    </subcellularLocation>
</comment>
<dbReference type="GO" id="GO:0070531">
    <property type="term" value="C:BRCA1-A complex"/>
    <property type="evidence" value="ECO:0007669"/>
    <property type="project" value="TreeGrafter"/>
</dbReference>
<protein>
    <submittedName>
        <fullName evidence="10">BRCT domain-containing protein</fullName>
    </submittedName>
</protein>
<feature type="domain" description="BRCT" evidence="7">
    <location>
        <begin position="432"/>
        <end position="498"/>
    </location>
</feature>